<protein>
    <submittedName>
        <fullName evidence="1">Uncharacterized protein</fullName>
    </submittedName>
</protein>
<keyword evidence="2" id="KW-1185">Reference proteome</keyword>
<evidence type="ECO:0000313" key="2">
    <source>
        <dbReference type="Proteomes" id="UP000006327"/>
    </source>
</evidence>
<comment type="caution">
    <text evidence="1">The sequence shown here is derived from an EMBL/GenBank/DDBJ whole genome shotgun (WGS) entry which is preliminary data.</text>
</comment>
<name>K6XBZ8_9ALTE</name>
<gene>
    <name evidence="1" type="ORF">GARC_1184</name>
</gene>
<reference evidence="1 2" key="1">
    <citation type="journal article" date="2017" name="Antonie Van Leeuwenhoek">
        <title>Rhizobium rhizosphaerae sp. nov., a novel species isolated from rice rhizosphere.</title>
        <authorList>
            <person name="Zhao J.J."/>
            <person name="Zhang J."/>
            <person name="Zhang R.J."/>
            <person name="Zhang C.W."/>
            <person name="Yin H.Q."/>
            <person name="Zhang X.X."/>
        </authorList>
    </citation>
    <scope>NUCLEOTIDE SEQUENCE [LARGE SCALE GENOMIC DNA]</scope>
    <source>
        <strain evidence="1 2">BSs20135</strain>
    </source>
</reference>
<dbReference type="RefSeq" id="WP_007617695.1">
    <property type="nucleotide sequence ID" value="NZ_BAEO01000014.1"/>
</dbReference>
<dbReference type="Proteomes" id="UP000006327">
    <property type="component" value="Unassembled WGS sequence"/>
</dbReference>
<dbReference type="STRING" id="493475.GARC_1184"/>
<dbReference type="EMBL" id="BAEO01000014">
    <property type="protein sequence ID" value="GAC18164.1"/>
    <property type="molecule type" value="Genomic_DNA"/>
</dbReference>
<dbReference type="OrthoDB" id="6227738at2"/>
<evidence type="ECO:0000313" key="1">
    <source>
        <dbReference type="EMBL" id="GAC18164.1"/>
    </source>
</evidence>
<organism evidence="1 2">
    <name type="scientific">Paraglaciecola arctica BSs20135</name>
    <dbReference type="NCBI Taxonomy" id="493475"/>
    <lineage>
        <taxon>Bacteria</taxon>
        <taxon>Pseudomonadati</taxon>
        <taxon>Pseudomonadota</taxon>
        <taxon>Gammaproteobacteria</taxon>
        <taxon>Alteromonadales</taxon>
        <taxon>Alteromonadaceae</taxon>
        <taxon>Paraglaciecola</taxon>
    </lineage>
</organism>
<proteinExistence type="predicted"/>
<dbReference type="AlphaFoldDB" id="K6XBZ8"/>
<sequence length="87" mass="9983">MEDSNNIGGLFIDAVGLDLFLILIQAQVIAVSGYLFQVWIKPMLMPFYKYLLKVDPYFFIPSKDIVRQCPTILCHSVPFLMVIMLLI</sequence>
<accession>K6XBZ8</accession>